<dbReference type="STRING" id="1802436.A2370_01165"/>
<dbReference type="GO" id="GO:0006310">
    <property type="term" value="P:DNA recombination"/>
    <property type="evidence" value="ECO:0007669"/>
    <property type="project" value="InterPro"/>
</dbReference>
<dbReference type="GO" id="GO:0008409">
    <property type="term" value="F:5'-3' exonuclease activity"/>
    <property type="evidence" value="ECO:0007669"/>
    <property type="project" value="InterPro"/>
</dbReference>
<evidence type="ECO:0000256" key="5">
    <source>
        <dbReference type="ARBA" id="ARBA00022839"/>
    </source>
</evidence>
<dbReference type="InterPro" id="IPR001667">
    <property type="entry name" value="DDH_dom"/>
</dbReference>
<dbReference type="AlphaFoldDB" id="A0A1G2QBM2"/>
<dbReference type="InterPro" id="IPR004610">
    <property type="entry name" value="RecJ"/>
</dbReference>
<dbReference type="Pfam" id="PF02272">
    <property type="entry name" value="DHHA1"/>
    <property type="match status" value="1"/>
</dbReference>
<feature type="domain" description="DDH" evidence="6">
    <location>
        <begin position="78"/>
        <end position="230"/>
    </location>
</feature>
<evidence type="ECO:0000256" key="2">
    <source>
        <dbReference type="ARBA" id="ARBA00019841"/>
    </source>
</evidence>
<dbReference type="EMBL" id="MHTH01000019">
    <property type="protein sequence ID" value="OHA57986.1"/>
    <property type="molecule type" value="Genomic_DNA"/>
</dbReference>
<organism evidence="9 10">
    <name type="scientific">Candidatus Vogelbacteria bacterium RIFOXYB1_FULL_42_16</name>
    <dbReference type="NCBI Taxonomy" id="1802436"/>
    <lineage>
        <taxon>Bacteria</taxon>
        <taxon>Candidatus Vogeliibacteriota</taxon>
    </lineage>
</organism>
<dbReference type="Pfam" id="PF01368">
    <property type="entry name" value="DHH"/>
    <property type="match status" value="1"/>
</dbReference>
<keyword evidence="5 9" id="KW-0269">Exonuclease</keyword>
<protein>
    <recommendedName>
        <fullName evidence="2">Single-stranded-DNA-specific exonuclease RecJ</fullName>
    </recommendedName>
</protein>
<keyword evidence="4" id="KW-0378">Hydrolase</keyword>
<dbReference type="NCBIfam" id="TIGR00644">
    <property type="entry name" value="recJ"/>
    <property type="match status" value="1"/>
</dbReference>
<evidence type="ECO:0000256" key="4">
    <source>
        <dbReference type="ARBA" id="ARBA00022801"/>
    </source>
</evidence>
<name>A0A1G2QBM2_9BACT</name>
<dbReference type="GO" id="GO:0006281">
    <property type="term" value="P:DNA repair"/>
    <property type="evidence" value="ECO:0007669"/>
    <property type="project" value="InterPro"/>
</dbReference>
<proteinExistence type="inferred from homology"/>
<evidence type="ECO:0000259" key="8">
    <source>
        <dbReference type="Pfam" id="PF17768"/>
    </source>
</evidence>
<dbReference type="GO" id="GO:0003676">
    <property type="term" value="F:nucleic acid binding"/>
    <property type="evidence" value="ECO:0007669"/>
    <property type="project" value="InterPro"/>
</dbReference>
<dbReference type="SUPFAM" id="SSF64182">
    <property type="entry name" value="DHH phosphoesterases"/>
    <property type="match status" value="1"/>
</dbReference>
<evidence type="ECO:0000259" key="7">
    <source>
        <dbReference type="Pfam" id="PF02272"/>
    </source>
</evidence>
<evidence type="ECO:0000259" key="6">
    <source>
        <dbReference type="Pfam" id="PF01368"/>
    </source>
</evidence>
<feature type="domain" description="RecJ OB" evidence="8">
    <location>
        <begin position="457"/>
        <end position="579"/>
    </location>
</feature>
<evidence type="ECO:0000313" key="10">
    <source>
        <dbReference type="Proteomes" id="UP000176222"/>
    </source>
</evidence>
<dbReference type="Proteomes" id="UP000176222">
    <property type="component" value="Unassembled WGS sequence"/>
</dbReference>
<keyword evidence="3" id="KW-0540">Nuclease</keyword>
<dbReference type="InterPro" id="IPR003156">
    <property type="entry name" value="DHHA1_dom"/>
</dbReference>
<gene>
    <name evidence="9" type="ORF">A2370_01165</name>
</gene>
<dbReference type="Gene3D" id="3.90.1640.30">
    <property type="match status" value="1"/>
</dbReference>
<dbReference type="Gene3D" id="2.40.50.460">
    <property type="match status" value="1"/>
</dbReference>
<dbReference type="Pfam" id="PF17768">
    <property type="entry name" value="RecJ_OB"/>
    <property type="match status" value="1"/>
</dbReference>
<dbReference type="InterPro" id="IPR038763">
    <property type="entry name" value="DHH_sf"/>
</dbReference>
<comment type="caution">
    <text evidence="9">The sequence shown here is derived from an EMBL/GenBank/DDBJ whole genome shotgun (WGS) entry which is preliminary data.</text>
</comment>
<comment type="similarity">
    <text evidence="1">Belongs to the RecJ family.</text>
</comment>
<feature type="domain" description="DHHA1" evidence="7">
    <location>
        <begin position="349"/>
        <end position="442"/>
    </location>
</feature>
<reference evidence="9 10" key="1">
    <citation type="journal article" date="2016" name="Nat. Commun.">
        <title>Thousands of microbial genomes shed light on interconnected biogeochemical processes in an aquifer system.</title>
        <authorList>
            <person name="Anantharaman K."/>
            <person name="Brown C.T."/>
            <person name="Hug L.A."/>
            <person name="Sharon I."/>
            <person name="Castelle C.J."/>
            <person name="Probst A.J."/>
            <person name="Thomas B.C."/>
            <person name="Singh A."/>
            <person name="Wilkins M.J."/>
            <person name="Karaoz U."/>
            <person name="Brodie E.L."/>
            <person name="Williams K.H."/>
            <person name="Hubbard S.S."/>
            <person name="Banfield J.F."/>
        </authorList>
    </citation>
    <scope>NUCLEOTIDE SEQUENCE [LARGE SCALE GENOMIC DNA]</scope>
</reference>
<evidence type="ECO:0000313" key="9">
    <source>
        <dbReference type="EMBL" id="OHA57986.1"/>
    </source>
</evidence>
<dbReference type="InterPro" id="IPR041122">
    <property type="entry name" value="RecJ_OB"/>
</dbReference>
<dbReference type="PANTHER" id="PTHR30255">
    <property type="entry name" value="SINGLE-STRANDED-DNA-SPECIFIC EXONUCLEASE RECJ"/>
    <property type="match status" value="1"/>
</dbReference>
<evidence type="ECO:0000256" key="1">
    <source>
        <dbReference type="ARBA" id="ARBA00005915"/>
    </source>
</evidence>
<dbReference type="InterPro" id="IPR051673">
    <property type="entry name" value="SSDNA_exonuclease_RecJ"/>
</dbReference>
<evidence type="ECO:0000256" key="3">
    <source>
        <dbReference type="ARBA" id="ARBA00022722"/>
    </source>
</evidence>
<dbReference type="PANTHER" id="PTHR30255:SF2">
    <property type="entry name" value="SINGLE-STRANDED-DNA-SPECIFIC EXONUCLEASE RECJ"/>
    <property type="match status" value="1"/>
</dbReference>
<sequence>MTKDWQLAKEPTVGALKNLSAYSVLIQKLLFYRGIKNQAVAERFLHPDYDQNLHDPFLLKDMAVAVKRILLAIKHNEKIIIFGDYDADGIPGTAIIASFFKQISFNNYEAYIPDRHHESYGLNKTAVEKFAGQAVKLIITVDCGISNFEEIKLADKLGMEVIVTDHHLAPEKIPLAIAVVDAKRGDDTYPFKMLSGAGVAFKLVLALAKEGNFDLPAGWEKWLLDLVAISTISDMVPLEDENRTLAFYGLKVLRKTKRLGLINLLAVAKVDQSSLTEDDIGFLIGPRLNSASRMSNASEAYDLLMTSDEAEARAIAEHLEKQNKDRKEVVERIIREVTEKLASRDLPKIIVIGNENWGLGVLGLASSRLVEKYDRPVFLWSQNGNGEIKGSCRSDGTINVVELMTAVGPDFFIDFGGHVMAGGFSLVLAKQEELAVRLLGAWEKVSREEKIEKIVAEAELAIDDINLSLAEEILALGPFGVGNPKPVFLFRNLKIAEVRSFGNSGLHLELKFLQTNRRLVSAIGFFMCIPTFFAEKFDGHNGHKFSEVVLDPGQQIDLLASIEKSNFRGREEIRLRIVDIWHSR</sequence>
<accession>A0A1G2QBM2</accession>